<dbReference type="CDD" id="cd00096">
    <property type="entry name" value="Ig"/>
    <property type="match status" value="1"/>
</dbReference>
<sequence length="241" mass="27547">MHQARYLVLSFNFFLVTLNFQPEIVRMHQNINITCTVHGIDNINNKLTRQWSKGPDLICYNGHPIDSSKYTEPLPSGNQFILQIRNVTESDVNCKYQCRYGFEAQAKSIQSSKYNFEYPSANEVRAIVHTNGTDRRLTVNLHFKKVFPLPRCTALIGGSSLSFNITSYKSFGNYYEVFLRHQSLDSLQCNEKVIVKCKLIHEYTIPIEDLRVCSSKGLYTSMMLTILTNNGSIVSIIILAT</sequence>
<dbReference type="Gene3D" id="2.60.40.10">
    <property type="entry name" value="Immunoglobulins"/>
    <property type="match status" value="1"/>
</dbReference>
<dbReference type="Proteomes" id="UP000507470">
    <property type="component" value="Unassembled WGS sequence"/>
</dbReference>
<feature type="signal peptide" evidence="1">
    <location>
        <begin position="1"/>
        <end position="19"/>
    </location>
</feature>
<accession>A0A6J8BBF7</accession>
<evidence type="ECO:0000313" key="2">
    <source>
        <dbReference type="EMBL" id="CAC5380204.1"/>
    </source>
</evidence>
<reference evidence="2 3" key="1">
    <citation type="submission" date="2020-06" db="EMBL/GenBank/DDBJ databases">
        <authorList>
            <person name="Li R."/>
            <person name="Bekaert M."/>
        </authorList>
    </citation>
    <scope>NUCLEOTIDE SEQUENCE [LARGE SCALE GENOMIC DNA]</scope>
    <source>
        <strain evidence="3">wild</strain>
    </source>
</reference>
<gene>
    <name evidence="2" type="ORF">MCOR_16180</name>
</gene>
<dbReference type="EMBL" id="CACVKT020002843">
    <property type="protein sequence ID" value="CAC5380204.1"/>
    <property type="molecule type" value="Genomic_DNA"/>
</dbReference>
<keyword evidence="3" id="KW-1185">Reference proteome</keyword>
<proteinExistence type="predicted"/>
<evidence type="ECO:0000256" key="1">
    <source>
        <dbReference type="SAM" id="SignalP"/>
    </source>
</evidence>
<evidence type="ECO:0000313" key="3">
    <source>
        <dbReference type="Proteomes" id="UP000507470"/>
    </source>
</evidence>
<protein>
    <recommendedName>
        <fullName evidence="4">Ig-like domain-containing protein</fullName>
    </recommendedName>
</protein>
<dbReference type="OrthoDB" id="6197558at2759"/>
<organism evidence="2 3">
    <name type="scientific">Mytilus coruscus</name>
    <name type="common">Sea mussel</name>
    <dbReference type="NCBI Taxonomy" id="42192"/>
    <lineage>
        <taxon>Eukaryota</taxon>
        <taxon>Metazoa</taxon>
        <taxon>Spiralia</taxon>
        <taxon>Lophotrochozoa</taxon>
        <taxon>Mollusca</taxon>
        <taxon>Bivalvia</taxon>
        <taxon>Autobranchia</taxon>
        <taxon>Pteriomorphia</taxon>
        <taxon>Mytilida</taxon>
        <taxon>Mytiloidea</taxon>
        <taxon>Mytilidae</taxon>
        <taxon>Mytilinae</taxon>
        <taxon>Mytilus</taxon>
    </lineage>
</organism>
<dbReference type="InterPro" id="IPR013783">
    <property type="entry name" value="Ig-like_fold"/>
</dbReference>
<dbReference type="AlphaFoldDB" id="A0A6J8BBF7"/>
<keyword evidence="1" id="KW-0732">Signal</keyword>
<evidence type="ECO:0008006" key="4">
    <source>
        <dbReference type="Google" id="ProtNLM"/>
    </source>
</evidence>
<feature type="chain" id="PRO_5027095002" description="Ig-like domain-containing protein" evidence="1">
    <location>
        <begin position="20"/>
        <end position="241"/>
    </location>
</feature>
<dbReference type="InterPro" id="IPR036179">
    <property type="entry name" value="Ig-like_dom_sf"/>
</dbReference>
<dbReference type="SUPFAM" id="SSF48726">
    <property type="entry name" value="Immunoglobulin"/>
    <property type="match status" value="1"/>
</dbReference>
<name>A0A6J8BBF7_MYTCO</name>